<evidence type="ECO:0000259" key="7">
    <source>
        <dbReference type="Pfam" id="PF05231"/>
    </source>
</evidence>
<evidence type="ECO:0000313" key="9">
    <source>
        <dbReference type="Proteomes" id="UP000093053"/>
    </source>
</evidence>
<keyword evidence="3 6" id="KW-0812">Transmembrane</keyword>
<evidence type="ECO:0000256" key="1">
    <source>
        <dbReference type="ARBA" id="ARBA00004651"/>
    </source>
</evidence>
<sequence>MRVNAAFRTVATIAAVALAYFATAQVGLVLALVEGQVTPLWLPTGISVAALFLFGGRIAPGIAVGALAANIALNGLGPAVLVTIGNTTAPLLAWYLLTRFGFRTELDRLKDALLLVFVGAFGAMAVSALVGALSLRLFGIIPWHDVLPVFSVWWTGDAMGVLVFTPLLLTFPRTWHAPPARVLEAAAIFASAAVLSLFVTTSELRFLFLVFPMLIWAALRFQHTVAAPCAVIISVAAVLSAASGTFAQTDLLTTMIVLQAFNGSVALTGLILSAITSERNEARRAIERACVQLAETVARYQEEGVRKRLGRVVPPA</sequence>
<feature type="transmembrane region" description="Helical" evidence="6">
    <location>
        <begin position="226"/>
        <end position="246"/>
    </location>
</feature>
<dbReference type="InterPro" id="IPR007895">
    <property type="entry name" value="MASE1"/>
</dbReference>
<name>A0A1B2HMD4_9PSEU</name>
<dbReference type="GO" id="GO:0005886">
    <property type="term" value="C:plasma membrane"/>
    <property type="evidence" value="ECO:0007669"/>
    <property type="project" value="UniProtKB-SubCell"/>
</dbReference>
<evidence type="ECO:0000256" key="5">
    <source>
        <dbReference type="ARBA" id="ARBA00023136"/>
    </source>
</evidence>
<feature type="transmembrane region" description="Helical" evidence="6">
    <location>
        <begin position="79"/>
        <end position="100"/>
    </location>
</feature>
<comment type="subcellular location">
    <subcellularLocation>
        <location evidence="1">Cell membrane</location>
        <topology evidence="1">Multi-pass membrane protein</topology>
    </subcellularLocation>
</comment>
<feature type="transmembrane region" description="Helical" evidence="6">
    <location>
        <begin position="252"/>
        <end position="275"/>
    </location>
</feature>
<keyword evidence="2" id="KW-1003">Cell membrane</keyword>
<dbReference type="KEGG" id="led:BBK82_25240"/>
<dbReference type="EMBL" id="CP016793">
    <property type="protein sequence ID" value="ANZ38884.1"/>
    <property type="molecule type" value="Genomic_DNA"/>
</dbReference>
<feature type="transmembrane region" description="Helical" evidence="6">
    <location>
        <begin position="150"/>
        <end position="169"/>
    </location>
</feature>
<reference evidence="8 9" key="1">
    <citation type="submission" date="2016-07" db="EMBL/GenBank/DDBJ databases">
        <title>Complete genome sequence of the Lentzea guizhouensis DHS C013.</title>
        <authorList>
            <person name="Cao C."/>
        </authorList>
    </citation>
    <scope>NUCLEOTIDE SEQUENCE [LARGE SCALE GENOMIC DNA]</scope>
    <source>
        <strain evidence="8 9">DHS C013</strain>
    </source>
</reference>
<feature type="domain" description="MASE1" evidence="7">
    <location>
        <begin position="15"/>
        <end position="279"/>
    </location>
</feature>
<dbReference type="Proteomes" id="UP000093053">
    <property type="component" value="Chromosome"/>
</dbReference>
<evidence type="ECO:0000256" key="6">
    <source>
        <dbReference type="SAM" id="Phobius"/>
    </source>
</evidence>
<evidence type="ECO:0000313" key="8">
    <source>
        <dbReference type="EMBL" id="ANZ38884.1"/>
    </source>
</evidence>
<organism evidence="8 9">
    <name type="scientific">Lentzea guizhouensis</name>
    <dbReference type="NCBI Taxonomy" id="1586287"/>
    <lineage>
        <taxon>Bacteria</taxon>
        <taxon>Bacillati</taxon>
        <taxon>Actinomycetota</taxon>
        <taxon>Actinomycetes</taxon>
        <taxon>Pseudonocardiales</taxon>
        <taxon>Pseudonocardiaceae</taxon>
        <taxon>Lentzea</taxon>
    </lineage>
</organism>
<evidence type="ECO:0000256" key="3">
    <source>
        <dbReference type="ARBA" id="ARBA00022692"/>
    </source>
</evidence>
<accession>A0A1B2HMD4</accession>
<protein>
    <recommendedName>
        <fullName evidence="7">MASE1 domain-containing protein</fullName>
    </recommendedName>
</protein>
<gene>
    <name evidence="8" type="ORF">BBK82_25240</name>
</gene>
<keyword evidence="9" id="KW-1185">Reference proteome</keyword>
<feature type="transmembrane region" description="Helical" evidence="6">
    <location>
        <begin position="40"/>
        <end position="73"/>
    </location>
</feature>
<dbReference type="Pfam" id="PF05231">
    <property type="entry name" value="MASE1"/>
    <property type="match status" value="1"/>
</dbReference>
<keyword evidence="4 6" id="KW-1133">Transmembrane helix</keyword>
<evidence type="ECO:0000256" key="4">
    <source>
        <dbReference type="ARBA" id="ARBA00022989"/>
    </source>
</evidence>
<feature type="transmembrane region" description="Helical" evidence="6">
    <location>
        <begin position="112"/>
        <end position="138"/>
    </location>
</feature>
<evidence type="ECO:0000256" key="2">
    <source>
        <dbReference type="ARBA" id="ARBA00022475"/>
    </source>
</evidence>
<dbReference type="AlphaFoldDB" id="A0A1B2HMD4"/>
<dbReference type="STRING" id="1586287.BBK82_25240"/>
<feature type="transmembrane region" description="Helical" evidence="6">
    <location>
        <begin position="6"/>
        <end position="33"/>
    </location>
</feature>
<proteinExistence type="predicted"/>
<keyword evidence="5 6" id="KW-0472">Membrane</keyword>
<dbReference type="OrthoDB" id="4137374at2"/>